<keyword evidence="2" id="KW-0813">Transport</keyword>
<dbReference type="InterPro" id="IPR003593">
    <property type="entry name" value="AAA+_ATPase"/>
</dbReference>
<dbReference type="Gene3D" id="3.40.50.300">
    <property type="entry name" value="P-loop containing nucleotide triphosphate hydrolases"/>
    <property type="match status" value="1"/>
</dbReference>
<evidence type="ECO:0000256" key="4">
    <source>
        <dbReference type="ARBA" id="ARBA00022840"/>
    </source>
</evidence>
<accession>C0GFH4</accession>
<dbReference type="GO" id="GO:0016887">
    <property type="term" value="F:ATP hydrolysis activity"/>
    <property type="evidence" value="ECO:0007669"/>
    <property type="project" value="InterPro"/>
</dbReference>
<comment type="similarity">
    <text evidence="1">Belongs to the ABC transporter superfamily.</text>
</comment>
<dbReference type="InterPro" id="IPR027417">
    <property type="entry name" value="P-loop_NTPase"/>
</dbReference>
<evidence type="ECO:0000313" key="7">
    <source>
        <dbReference type="Proteomes" id="UP000006443"/>
    </source>
</evidence>
<gene>
    <name evidence="6" type="ORF">DealDRAFT_1233</name>
</gene>
<dbReference type="RefSeq" id="WP_008515844.1">
    <property type="nucleotide sequence ID" value="NZ_ACJM01000005.1"/>
</dbReference>
<comment type="caution">
    <text evidence="6">The sequence shown here is derived from an EMBL/GenBank/DDBJ whole genome shotgun (WGS) entry which is preliminary data.</text>
</comment>
<organism evidence="6 7">
    <name type="scientific">Dethiobacter alkaliphilus AHT 1</name>
    <dbReference type="NCBI Taxonomy" id="555088"/>
    <lineage>
        <taxon>Bacteria</taxon>
        <taxon>Bacillati</taxon>
        <taxon>Bacillota</taxon>
        <taxon>Dethiobacteria</taxon>
        <taxon>Dethiobacterales</taxon>
        <taxon>Dethiobacteraceae</taxon>
        <taxon>Dethiobacter</taxon>
    </lineage>
</organism>
<sequence length="308" mass="34301">MQQEALVINNLSKSYGNFKAVNNISFTVNKGEIMGLLGPNGAGKSTAIRIIMGILSASSGEVKFLFNGDSSVLDKSKIGYLPEERGLYDDVKVLDNLLYLASLKGVPQNEAKEEAMNWLERLNLANYANSKLEKLSKGMQQKVQFIGAILHKPALVVLDEPFSGLDPVNQDVFKEIILELGRQGTTVLLSAHQMNVVEELCDRIFMINKGKQVLFGSLKEIKQGFKEYMVKITYQGDGDVSFLQHKSGVSRLHQGRHSVTFSYEADLGISELLQEITEKVAVEEIRAEKPPLHDIFIQTVQQRGEEIE</sequence>
<keyword evidence="3" id="KW-0547">Nucleotide-binding</keyword>
<dbReference type="Proteomes" id="UP000006443">
    <property type="component" value="Unassembled WGS sequence"/>
</dbReference>
<dbReference type="PROSITE" id="PS50893">
    <property type="entry name" value="ABC_TRANSPORTER_2"/>
    <property type="match status" value="1"/>
</dbReference>
<keyword evidence="4" id="KW-0067">ATP-binding</keyword>
<dbReference type="eggNOG" id="COG4152">
    <property type="taxonomic scope" value="Bacteria"/>
</dbReference>
<dbReference type="InterPro" id="IPR050763">
    <property type="entry name" value="ABC_transporter_ATP-binding"/>
</dbReference>
<protein>
    <submittedName>
        <fullName evidence="6">ABC transporter related protein</fullName>
    </submittedName>
</protein>
<evidence type="ECO:0000259" key="5">
    <source>
        <dbReference type="PROSITE" id="PS50893"/>
    </source>
</evidence>
<dbReference type="Pfam" id="PF13732">
    <property type="entry name" value="DrrA1-3_C"/>
    <property type="match status" value="1"/>
</dbReference>
<proteinExistence type="inferred from homology"/>
<evidence type="ECO:0000256" key="2">
    <source>
        <dbReference type="ARBA" id="ARBA00022448"/>
    </source>
</evidence>
<dbReference type="SUPFAM" id="SSF52540">
    <property type="entry name" value="P-loop containing nucleoside triphosphate hydrolases"/>
    <property type="match status" value="1"/>
</dbReference>
<dbReference type="InterPro" id="IPR017871">
    <property type="entry name" value="ABC_transporter-like_CS"/>
</dbReference>
<evidence type="ECO:0000313" key="6">
    <source>
        <dbReference type="EMBL" id="EEG77934.1"/>
    </source>
</evidence>
<dbReference type="Pfam" id="PF00005">
    <property type="entry name" value="ABC_tran"/>
    <property type="match status" value="1"/>
</dbReference>
<reference evidence="6 7" key="1">
    <citation type="submission" date="2009-02" db="EMBL/GenBank/DDBJ databases">
        <title>Sequencing of the draft genome and assembly of Dethiobacter alkaliphilus AHT 1.</title>
        <authorList>
            <consortium name="US DOE Joint Genome Institute (JGI-PGF)"/>
            <person name="Lucas S."/>
            <person name="Copeland A."/>
            <person name="Lapidus A."/>
            <person name="Glavina del Rio T."/>
            <person name="Dalin E."/>
            <person name="Tice H."/>
            <person name="Bruce D."/>
            <person name="Goodwin L."/>
            <person name="Pitluck S."/>
            <person name="Larimer F."/>
            <person name="Land M.L."/>
            <person name="Hauser L."/>
            <person name="Muyzer G."/>
        </authorList>
    </citation>
    <scope>NUCLEOTIDE SEQUENCE [LARGE SCALE GENOMIC DNA]</scope>
    <source>
        <strain evidence="6 7">AHT 1</strain>
    </source>
</reference>
<keyword evidence="7" id="KW-1185">Reference proteome</keyword>
<evidence type="ECO:0000256" key="3">
    <source>
        <dbReference type="ARBA" id="ARBA00022741"/>
    </source>
</evidence>
<feature type="domain" description="ABC transporter" evidence="5">
    <location>
        <begin position="6"/>
        <end position="234"/>
    </location>
</feature>
<dbReference type="EMBL" id="ACJM01000005">
    <property type="protein sequence ID" value="EEG77934.1"/>
    <property type="molecule type" value="Genomic_DNA"/>
</dbReference>
<name>C0GFH4_DETAL</name>
<dbReference type="STRING" id="555088.DealDRAFT_1233"/>
<evidence type="ECO:0000256" key="1">
    <source>
        <dbReference type="ARBA" id="ARBA00005417"/>
    </source>
</evidence>
<dbReference type="InterPro" id="IPR025302">
    <property type="entry name" value="DrrA1/2-like_C"/>
</dbReference>
<dbReference type="GO" id="GO:0005524">
    <property type="term" value="F:ATP binding"/>
    <property type="evidence" value="ECO:0007669"/>
    <property type="project" value="UniProtKB-KW"/>
</dbReference>
<dbReference type="AlphaFoldDB" id="C0GFH4"/>
<dbReference type="InterPro" id="IPR003439">
    <property type="entry name" value="ABC_transporter-like_ATP-bd"/>
</dbReference>
<dbReference type="PANTHER" id="PTHR42711:SF5">
    <property type="entry name" value="ABC TRANSPORTER ATP-BINDING PROTEIN NATA"/>
    <property type="match status" value="1"/>
</dbReference>
<dbReference type="OrthoDB" id="9801987at2"/>
<dbReference type="SMART" id="SM00382">
    <property type="entry name" value="AAA"/>
    <property type="match status" value="1"/>
</dbReference>
<dbReference type="PROSITE" id="PS00211">
    <property type="entry name" value="ABC_TRANSPORTER_1"/>
    <property type="match status" value="1"/>
</dbReference>
<dbReference type="PANTHER" id="PTHR42711">
    <property type="entry name" value="ABC TRANSPORTER ATP-BINDING PROTEIN"/>
    <property type="match status" value="1"/>
</dbReference>